<dbReference type="AlphaFoldDB" id="A0A7G9WLG2"/>
<evidence type="ECO:0000256" key="2">
    <source>
        <dbReference type="ARBA" id="ARBA00022692"/>
    </source>
</evidence>
<evidence type="ECO:0000256" key="4">
    <source>
        <dbReference type="ARBA" id="ARBA00022840"/>
    </source>
</evidence>
<dbReference type="Pfam" id="PF00122">
    <property type="entry name" value="E1-E2_ATPase"/>
    <property type="match status" value="1"/>
</dbReference>
<evidence type="ECO:0000259" key="9">
    <source>
        <dbReference type="SMART" id="SM00831"/>
    </source>
</evidence>
<evidence type="ECO:0000313" key="11">
    <source>
        <dbReference type="Proteomes" id="UP000516046"/>
    </source>
</evidence>
<feature type="transmembrane region" description="Helical" evidence="8">
    <location>
        <begin position="739"/>
        <end position="757"/>
    </location>
</feature>
<dbReference type="SFLD" id="SFLDS00003">
    <property type="entry name" value="Haloacid_Dehalogenase"/>
    <property type="match status" value="1"/>
</dbReference>
<dbReference type="SUPFAM" id="SSF81665">
    <property type="entry name" value="Calcium ATPase, transmembrane domain M"/>
    <property type="match status" value="1"/>
</dbReference>
<dbReference type="PROSITE" id="PS00154">
    <property type="entry name" value="ATPASE_E1_E2"/>
    <property type="match status" value="1"/>
</dbReference>
<proteinExistence type="predicted"/>
<dbReference type="InterPro" id="IPR008250">
    <property type="entry name" value="ATPase_P-typ_transduc_dom_A_sf"/>
</dbReference>
<dbReference type="InterPro" id="IPR044492">
    <property type="entry name" value="P_typ_ATPase_HD_dom"/>
</dbReference>
<dbReference type="SFLD" id="SFLDG00002">
    <property type="entry name" value="C1.7:_P-type_atpase_like"/>
    <property type="match status" value="1"/>
</dbReference>
<dbReference type="SUPFAM" id="SSF81653">
    <property type="entry name" value="Calcium ATPase, transduction domain A"/>
    <property type="match status" value="1"/>
</dbReference>
<feature type="transmembrane region" description="Helical" evidence="8">
    <location>
        <begin position="802"/>
        <end position="826"/>
    </location>
</feature>
<dbReference type="InterPro" id="IPR059000">
    <property type="entry name" value="ATPase_P-type_domA"/>
</dbReference>
<sequence>MTELSKLTTGLTTAEAQARLKRFGKNELTPPKKQNPFLKFLHTLCQPMFLLLLCAAVIYFLLGQARDGAVMLVFVCGMIGIDAVQSWKTDKTLNALKKLSAPQVTVLRDGHETAVPSWELVPGDVVKLTEGIRIPADCHILSCSDLCIEESTLTGEAQGVWKSAAHTESEQLGRWRRDWCYAGTQVLEGSAVVLVEQTGLNTEYGKIGVSVAAAPQERSPLQKQTDRLVKVCTVIAVVLFAAVSFFTWLELAGTETAGRLVQSILSGVTLAMAMIPEEFPVVLAVFLSMGAWRLAKQQALVRRLPAVETLGEISVLCVDKTGTITQNQMAVQETWCFAANPASLTEALGLACEPEPYDPMEKAILDYCSQQGLPAQTLFSGTLVREYAFTHEDKRMGHIWQKGSRALLAAKGCPESIWSLCGMDNTAQKAAENAAKKLAASGLRVLAVAVQELTAGTPLPETLSECSPAFLGLVGLADPPRAGVTQDICRCTAAGIRVVMITGDSAETAGSIARQTGMPGAEAVVTGGEIDCMDDYTLRQCVQHTNIFARVVPEHKMRIVKALRACGAVTAMTGDGVNDAPALKYADIGIAMGKRGSEVAREASDLVLLDDNFSTIVRTVRDGRRIYDNLCKAVGYLFAIHIPFALSALLVPLLHIAPENGFLLPVHIVVLELLIDPTCSIVLERQPAETNLMKQKPRSSRQTLITPRLMLHSFLQGGLLAAAAFGSYLFWMQQTGNSALARTIGLVVLMLGNLFLVQTGSSRTESILHTAKVLRHDKVMWAIHLGTLAGISVLLYTPLCGFFGLVPLSALQLLTAFLLAAAAVLWSEPVKWLKKRFFHSKKN</sequence>
<dbReference type="KEGG" id="caml:H6X83_12150"/>
<dbReference type="Pfam" id="PF00690">
    <property type="entry name" value="Cation_ATPase_N"/>
    <property type="match status" value="1"/>
</dbReference>
<dbReference type="InterPro" id="IPR004014">
    <property type="entry name" value="ATPase_P-typ_cation-transptr_N"/>
</dbReference>
<dbReference type="EMBL" id="CP060696">
    <property type="protein sequence ID" value="QNO19524.1"/>
    <property type="molecule type" value="Genomic_DNA"/>
</dbReference>
<reference evidence="10 11" key="1">
    <citation type="submission" date="2020-08" db="EMBL/GenBank/DDBJ databases">
        <authorList>
            <person name="Ren C."/>
            <person name="Gu Y."/>
            <person name="Xu Y."/>
        </authorList>
    </citation>
    <scope>NUCLEOTIDE SEQUENCE [LARGE SCALE GENOMIC DNA]</scope>
    <source>
        <strain evidence="10 11">LBM18003</strain>
    </source>
</reference>
<keyword evidence="5" id="KW-1278">Translocase</keyword>
<dbReference type="Pfam" id="PF00702">
    <property type="entry name" value="Hydrolase"/>
    <property type="match status" value="1"/>
</dbReference>
<evidence type="ECO:0000256" key="8">
    <source>
        <dbReference type="SAM" id="Phobius"/>
    </source>
</evidence>
<dbReference type="Gene3D" id="3.40.50.1000">
    <property type="entry name" value="HAD superfamily/HAD-like"/>
    <property type="match status" value="2"/>
</dbReference>
<feature type="transmembrane region" description="Helical" evidence="8">
    <location>
        <begin position="269"/>
        <end position="295"/>
    </location>
</feature>
<comment type="subcellular location">
    <subcellularLocation>
        <location evidence="1">Membrane</location>
        <topology evidence="1">Multi-pass membrane protein</topology>
    </subcellularLocation>
</comment>
<evidence type="ECO:0000256" key="1">
    <source>
        <dbReference type="ARBA" id="ARBA00004141"/>
    </source>
</evidence>
<dbReference type="Gene3D" id="2.70.150.10">
    <property type="entry name" value="Calcium-transporting ATPase, cytoplasmic transduction domain A"/>
    <property type="match status" value="1"/>
</dbReference>
<keyword evidence="6 8" id="KW-1133">Transmembrane helix</keyword>
<dbReference type="GO" id="GO:0016887">
    <property type="term" value="F:ATP hydrolysis activity"/>
    <property type="evidence" value="ECO:0007669"/>
    <property type="project" value="InterPro"/>
</dbReference>
<keyword evidence="3" id="KW-0547">Nucleotide-binding</keyword>
<name>A0A7G9WLG2_9FIRM</name>
<evidence type="ECO:0000256" key="7">
    <source>
        <dbReference type="ARBA" id="ARBA00023136"/>
    </source>
</evidence>
<dbReference type="Gene3D" id="3.40.1110.10">
    <property type="entry name" value="Calcium-transporting ATPase, cytoplasmic domain N"/>
    <property type="match status" value="2"/>
</dbReference>
<dbReference type="PRINTS" id="PR00119">
    <property type="entry name" value="CATATPASE"/>
</dbReference>
<protein>
    <submittedName>
        <fullName evidence="10">Cation-translocating P-type ATPase</fullName>
    </submittedName>
</protein>
<feature type="domain" description="Cation-transporting P-type ATPase N-terminal" evidence="9">
    <location>
        <begin position="3"/>
        <end position="64"/>
    </location>
</feature>
<dbReference type="InterPro" id="IPR006068">
    <property type="entry name" value="ATPase_P-typ_cation-transptr_C"/>
</dbReference>
<accession>A0A7G9WLG2</accession>
<keyword evidence="7 8" id="KW-0472">Membrane</keyword>
<dbReference type="PRINTS" id="PR00120">
    <property type="entry name" value="HATPASE"/>
</dbReference>
<gene>
    <name evidence="10" type="ORF">H6X83_12150</name>
</gene>
<dbReference type="InterPro" id="IPR018303">
    <property type="entry name" value="ATPase_P-typ_P_site"/>
</dbReference>
<keyword evidence="4" id="KW-0067">ATP-binding</keyword>
<dbReference type="NCBIfam" id="TIGR01494">
    <property type="entry name" value="ATPase_P-type"/>
    <property type="match status" value="2"/>
</dbReference>
<dbReference type="GO" id="GO:0005524">
    <property type="term" value="F:ATP binding"/>
    <property type="evidence" value="ECO:0007669"/>
    <property type="project" value="UniProtKB-KW"/>
</dbReference>
<dbReference type="InterPro" id="IPR023299">
    <property type="entry name" value="ATPase_P-typ_cyto_dom_N"/>
</dbReference>
<dbReference type="Proteomes" id="UP000516046">
    <property type="component" value="Chromosome"/>
</dbReference>
<dbReference type="Pfam" id="PF00689">
    <property type="entry name" value="Cation_ATPase_C"/>
    <property type="match status" value="1"/>
</dbReference>
<dbReference type="Gene3D" id="1.20.1110.10">
    <property type="entry name" value="Calcium-transporting ATPase, transmembrane domain"/>
    <property type="match status" value="2"/>
</dbReference>
<dbReference type="InterPro" id="IPR023298">
    <property type="entry name" value="ATPase_P-typ_TM_dom_sf"/>
</dbReference>
<evidence type="ECO:0000256" key="3">
    <source>
        <dbReference type="ARBA" id="ARBA00022741"/>
    </source>
</evidence>
<evidence type="ECO:0000313" key="10">
    <source>
        <dbReference type="EMBL" id="QNO19524.1"/>
    </source>
</evidence>
<dbReference type="SMART" id="SM00831">
    <property type="entry name" value="Cation_ATPase_N"/>
    <property type="match status" value="1"/>
</dbReference>
<evidence type="ECO:0000256" key="6">
    <source>
        <dbReference type="ARBA" id="ARBA00022989"/>
    </source>
</evidence>
<dbReference type="InterPro" id="IPR036412">
    <property type="entry name" value="HAD-like_sf"/>
</dbReference>
<organism evidence="10 11">
    <name type="scientific">Caproicibacterium amylolyticum</name>
    <dbReference type="NCBI Taxonomy" id="2766537"/>
    <lineage>
        <taxon>Bacteria</taxon>
        <taxon>Bacillati</taxon>
        <taxon>Bacillota</taxon>
        <taxon>Clostridia</taxon>
        <taxon>Eubacteriales</taxon>
        <taxon>Oscillospiraceae</taxon>
        <taxon>Caproicibacterium</taxon>
    </lineage>
</organism>
<evidence type="ECO:0000256" key="5">
    <source>
        <dbReference type="ARBA" id="ARBA00022967"/>
    </source>
</evidence>
<dbReference type="InterPro" id="IPR001757">
    <property type="entry name" value="P_typ_ATPase"/>
</dbReference>
<dbReference type="PANTHER" id="PTHR42861">
    <property type="entry name" value="CALCIUM-TRANSPORTING ATPASE"/>
    <property type="match status" value="1"/>
</dbReference>
<dbReference type="RefSeq" id="WP_212508582.1">
    <property type="nucleotide sequence ID" value="NZ_CP060696.1"/>
</dbReference>
<dbReference type="GO" id="GO:0016020">
    <property type="term" value="C:membrane"/>
    <property type="evidence" value="ECO:0007669"/>
    <property type="project" value="UniProtKB-SubCell"/>
</dbReference>
<feature type="transmembrane region" description="Helical" evidence="8">
    <location>
        <begin position="634"/>
        <end position="656"/>
    </location>
</feature>
<feature type="transmembrane region" description="Helical" evidence="8">
    <location>
        <begin position="228"/>
        <end position="249"/>
    </location>
</feature>
<feature type="transmembrane region" description="Helical" evidence="8">
    <location>
        <begin position="704"/>
        <end position="727"/>
    </location>
</feature>
<feature type="transmembrane region" description="Helical" evidence="8">
    <location>
        <begin position="778"/>
        <end position="796"/>
    </location>
</feature>
<dbReference type="SFLD" id="SFLDF00027">
    <property type="entry name" value="p-type_atpase"/>
    <property type="match status" value="1"/>
</dbReference>
<dbReference type="InterPro" id="IPR023214">
    <property type="entry name" value="HAD_sf"/>
</dbReference>
<keyword evidence="11" id="KW-1185">Reference proteome</keyword>
<keyword evidence="2 8" id="KW-0812">Transmembrane</keyword>
<dbReference type="SUPFAM" id="SSF56784">
    <property type="entry name" value="HAD-like"/>
    <property type="match status" value="1"/>
</dbReference>
<feature type="transmembrane region" description="Helical" evidence="8">
    <location>
        <begin position="40"/>
        <end position="62"/>
    </location>
</feature>
<dbReference type="SUPFAM" id="SSF81660">
    <property type="entry name" value="Metal cation-transporting ATPase, ATP-binding domain N"/>
    <property type="match status" value="1"/>
</dbReference>